<dbReference type="Proteomes" id="UP000054495">
    <property type="component" value="Unassembled WGS sequence"/>
</dbReference>
<dbReference type="PANTHER" id="PTHR24198">
    <property type="entry name" value="ANKYRIN REPEAT AND PROTEIN KINASE DOMAIN-CONTAINING PROTEIN"/>
    <property type="match status" value="1"/>
</dbReference>
<dbReference type="Pfam" id="PF12796">
    <property type="entry name" value="Ank_2"/>
    <property type="match status" value="1"/>
</dbReference>
<dbReference type="InterPro" id="IPR002110">
    <property type="entry name" value="Ankyrin_rpt"/>
</dbReference>
<dbReference type="PROSITE" id="PS50088">
    <property type="entry name" value="ANK_REPEAT"/>
    <property type="match status" value="1"/>
</dbReference>
<dbReference type="SMART" id="SM00248">
    <property type="entry name" value="ANK"/>
    <property type="match status" value="6"/>
</dbReference>
<reference evidence="5 6" key="1">
    <citation type="submission" date="2013-05" db="EMBL/GenBank/DDBJ databases">
        <title>Draft genome of the parasitic nematode Anyclostoma ceylanicum.</title>
        <authorList>
            <person name="Mitreva M."/>
        </authorList>
    </citation>
    <scope>NUCLEOTIDE SEQUENCE [LARGE SCALE GENOMIC DNA]</scope>
</reference>
<dbReference type="AlphaFoldDB" id="A0A0D6LRP7"/>
<sequence>MARTKATLMKSGQAKKRSKVEEPTPPAPTRHSTRVRKPTVLHVAPDFVKKSTTKKGGKGARRKGKVEVVIEKKGKSGKTKVVKGRRGQDIKLVKKRAPPTPKKGNERLTPRPGVKQFKENPFFTSPKAPEYASFISNVRLLMRAITRGDLKEMRRIMRSDNRAGGTLPERILPVSVLKKGYNNANITPLHTAAINPNVKILERLRTIEPNINIPDTNNWYTIHYAAVCEGPEPLKFLLKNGAAPSCLTKQHETPLHVAARAGRKENIKILLEALAKLETTDGDAPTIKPEKSMINARTRGGDTALCLAVNNQRLDAVNALLAHKTVLVDHPTSTTHNKMTPLMLSFLTSPLAGHYGIVRWLLEEKSEFVDINGKDMEGVTLLSSLLRYADEDCHSELAEQINYLLSRGADCSIADGLGNAIMHTTSELTLLRSPDFNLLHVLMELPMKVWSNAGFWRGQSAPPQQLFDVSPIINDILLVNSTVGSHLCGFTWIQDKVYFLHDNARSHIAKETQQYLERLRRHTLGHQQYSPDVTSLPYVSVAGQPNAWKDEAD</sequence>
<evidence type="ECO:0000313" key="5">
    <source>
        <dbReference type="EMBL" id="EPB74755.1"/>
    </source>
</evidence>
<evidence type="ECO:0000256" key="2">
    <source>
        <dbReference type="ARBA" id="ARBA00023043"/>
    </source>
</evidence>
<evidence type="ECO:0000256" key="1">
    <source>
        <dbReference type="ARBA" id="ARBA00022737"/>
    </source>
</evidence>
<evidence type="ECO:0000313" key="6">
    <source>
        <dbReference type="Proteomes" id="UP000054495"/>
    </source>
</evidence>
<dbReference type="InterPro" id="IPR036770">
    <property type="entry name" value="Ankyrin_rpt-contain_sf"/>
</dbReference>
<dbReference type="InterPro" id="IPR036397">
    <property type="entry name" value="RNaseH_sf"/>
</dbReference>
<gene>
    <name evidence="5" type="ORF">ANCCEY_06180</name>
</gene>
<accession>A0A0D6LRP7</accession>
<protein>
    <submittedName>
        <fullName evidence="5">Uncharacterized protein</fullName>
    </submittedName>
</protein>
<keyword evidence="1" id="KW-0677">Repeat</keyword>
<dbReference type="Gene3D" id="1.25.40.20">
    <property type="entry name" value="Ankyrin repeat-containing domain"/>
    <property type="match status" value="2"/>
</dbReference>
<proteinExistence type="predicted"/>
<feature type="region of interest" description="Disordered" evidence="4">
    <location>
        <begin position="1"/>
        <end position="66"/>
    </location>
</feature>
<dbReference type="GO" id="GO:0003676">
    <property type="term" value="F:nucleic acid binding"/>
    <property type="evidence" value="ECO:0007669"/>
    <property type="project" value="InterPro"/>
</dbReference>
<dbReference type="Gene3D" id="3.30.420.10">
    <property type="entry name" value="Ribonuclease H-like superfamily/Ribonuclease H"/>
    <property type="match status" value="1"/>
</dbReference>
<feature type="repeat" description="ANK" evidence="3">
    <location>
        <begin position="250"/>
        <end position="282"/>
    </location>
</feature>
<dbReference type="PANTHER" id="PTHR24198:SF165">
    <property type="entry name" value="ANKYRIN REPEAT-CONTAINING PROTEIN-RELATED"/>
    <property type="match status" value="1"/>
</dbReference>
<evidence type="ECO:0000256" key="3">
    <source>
        <dbReference type="PROSITE-ProRule" id="PRU00023"/>
    </source>
</evidence>
<evidence type="ECO:0000256" key="4">
    <source>
        <dbReference type="SAM" id="MobiDB-lite"/>
    </source>
</evidence>
<organism evidence="5 6">
    <name type="scientific">Ancylostoma ceylanicum</name>
    <dbReference type="NCBI Taxonomy" id="53326"/>
    <lineage>
        <taxon>Eukaryota</taxon>
        <taxon>Metazoa</taxon>
        <taxon>Ecdysozoa</taxon>
        <taxon>Nematoda</taxon>
        <taxon>Chromadorea</taxon>
        <taxon>Rhabditida</taxon>
        <taxon>Rhabditina</taxon>
        <taxon>Rhabditomorpha</taxon>
        <taxon>Strongyloidea</taxon>
        <taxon>Ancylostomatidae</taxon>
        <taxon>Ancylostomatinae</taxon>
        <taxon>Ancylostoma</taxon>
    </lineage>
</organism>
<feature type="compositionally biased region" description="Basic residues" evidence="4">
    <location>
        <begin position="51"/>
        <end position="64"/>
    </location>
</feature>
<dbReference type="PROSITE" id="PS50297">
    <property type="entry name" value="ANK_REP_REGION"/>
    <property type="match status" value="1"/>
</dbReference>
<keyword evidence="2 3" id="KW-0040">ANK repeat</keyword>
<keyword evidence="6" id="KW-1185">Reference proteome</keyword>
<dbReference type="EMBL" id="KE124930">
    <property type="protein sequence ID" value="EPB74755.1"/>
    <property type="molecule type" value="Genomic_DNA"/>
</dbReference>
<dbReference type="SUPFAM" id="SSF48403">
    <property type="entry name" value="Ankyrin repeat"/>
    <property type="match status" value="1"/>
</dbReference>
<name>A0A0D6LRP7_9BILA</name>
<feature type="region of interest" description="Disordered" evidence="4">
    <location>
        <begin position="96"/>
        <end position="122"/>
    </location>
</feature>